<evidence type="ECO:0000256" key="5">
    <source>
        <dbReference type="SAM" id="Phobius"/>
    </source>
</evidence>
<dbReference type="InterPro" id="IPR001129">
    <property type="entry name" value="Membr-assoc_MAPEG"/>
</dbReference>
<feature type="transmembrane region" description="Helical" evidence="5">
    <location>
        <begin position="68"/>
        <end position="96"/>
    </location>
</feature>
<dbReference type="SUPFAM" id="SSF161084">
    <property type="entry name" value="MAPEG domain-like"/>
    <property type="match status" value="1"/>
</dbReference>
<evidence type="ECO:0008006" key="8">
    <source>
        <dbReference type="Google" id="ProtNLM"/>
    </source>
</evidence>
<dbReference type="AlphaFoldDB" id="A0A2P4ES88"/>
<keyword evidence="4 5" id="KW-0472">Membrane</keyword>
<dbReference type="Proteomes" id="UP000243451">
    <property type="component" value="Unassembled WGS sequence"/>
</dbReference>
<evidence type="ECO:0000256" key="1">
    <source>
        <dbReference type="ARBA" id="ARBA00004370"/>
    </source>
</evidence>
<dbReference type="GO" id="GO:0016020">
    <property type="term" value="C:membrane"/>
    <property type="evidence" value="ECO:0007669"/>
    <property type="project" value="UniProtKB-SubCell"/>
</dbReference>
<comment type="caution">
    <text evidence="6">The sequence shown here is derived from an EMBL/GenBank/DDBJ whole genome shotgun (WGS) entry which is preliminary data.</text>
</comment>
<evidence type="ECO:0000256" key="3">
    <source>
        <dbReference type="ARBA" id="ARBA00022989"/>
    </source>
</evidence>
<dbReference type="Gene3D" id="1.20.120.550">
    <property type="entry name" value="Membrane associated eicosanoid/glutathione metabolism-like domain"/>
    <property type="match status" value="1"/>
</dbReference>
<protein>
    <recommendedName>
        <fullName evidence="8">MAPEG family protein</fullName>
    </recommendedName>
</protein>
<keyword evidence="7" id="KW-1185">Reference proteome</keyword>
<keyword evidence="2 5" id="KW-0812">Transmembrane</keyword>
<accession>A0A2P4ES88</accession>
<evidence type="ECO:0000256" key="4">
    <source>
        <dbReference type="ARBA" id="ARBA00023136"/>
    </source>
</evidence>
<comment type="subcellular location">
    <subcellularLocation>
        <location evidence="1">Membrane</location>
    </subcellularLocation>
</comment>
<reference evidence="6 7" key="1">
    <citation type="submission" date="2018-01" db="EMBL/GenBank/DDBJ databases">
        <title>Draft genome of the type strain Pseudomonas oceani DSM 100277 isolated from the deep water in Okinawa trough, northwestern Pacific Ocean.</title>
        <authorList>
            <person name="Gomila M."/>
            <person name="Mulet M."/>
            <person name="Garcia-Valdes E."/>
            <person name="Lalucat J."/>
        </authorList>
    </citation>
    <scope>NUCLEOTIDE SEQUENCE [LARGE SCALE GENOMIC DNA]</scope>
    <source>
        <strain evidence="6 7">DSM 100277</strain>
    </source>
</reference>
<dbReference type="InterPro" id="IPR023352">
    <property type="entry name" value="MAPEG-like_dom_sf"/>
</dbReference>
<gene>
    <name evidence="6" type="ORF">C1949_15245</name>
</gene>
<evidence type="ECO:0000313" key="7">
    <source>
        <dbReference type="Proteomes" id="UP000243451"/>
    </source>
</evidence>
<feature type="transmembrane region" description="Helical" evidence="5">
    <location>
        <begin position="117"/>
        <end position="138"/>
    </location>
</feature>
<organism evidence="6 7">
    <name type="scientific">Halopseudomonas oceani</name>
    <dbReference type="NCBI Taxonomy" id="1708783"/>
    <lineage>
        <taxon>Bacteria</taxon>
        <taxon>Pseudomonadati</taxon>
        <taxon>Pseudomonadota</taxon>
        <taxon>Gammaproteobacteria</taxon>
        <taxon>Pseudomonadales</taxon>
        <taxon>Pseudomonadaceae</taxon>
        <taxon>Halopseudomonas</taxon>
    </lineage>
</organism>
<proteinExistence type="predicted"/>
<keyword evidence="3 5" id="KW-1133">Transmembrane helix</keyword>
<dbReference type="Pfam" id="PF01124">
    <property type="entry name" value="MAPEG"/>
    <property type="match status" value="1"/>
</dbReference>
<dbReference type="OrthoDB" id="328594at2"/>
<sequence length="139" mass="15558">MPEKLVFLPVLAQIALTFWLYITLARAKNRAQAAGEVDEARRALYDDAWPEPVQQINNCIRNQFELPVLFYVLVLLLWSVGAAGVLAQLLAWLFVASRVIHARVQTGSNHVPTRRRAFSVGALVLMAMTLLALAEVFWG</sequence>
<dbReference type="EMBL" id="PPSK01000017">
    <property type="protein sequence ID" value="POB01867.1"/>
    <property type="molecule type" value="Genomic_DNA"/>
</dbReference>
<evidence type="ECO:0000313" key="6">
    <source>
        <dbReference type="EMBL" id="POB01867.1"/>
    </source>
</evidence>
<dbReference type="RefSeq" id="WP_104739327.1">
    <property type="nucleotide sequence ID" value="NZ_BMHR01000015.1"/>
</dbReference>
<name>A0A2P4ES88_9GAMM</name>
<evidence type="ECO:0000256" key="2">
    <source>
        <dbReference type="ARBA" id="ARBA00022692"/>
    </source>
</evidence>